<proteinExistence type="predicted"/>
<dbReference type="Proteomes" id="UP000077266">
    <property type="component" value="Unassembled WGS sequence"/>
</dbReference>
<evidence type="ECO:0008006" key="5">
    <source>
        <dbReference type="Google" id="ProtNLM"/>
    </source>
</evidence>
<reference evidence="3 4" key="1">
    <citation type="journal article" date="2016" name="Mol. Biol. Evol.">
        <title>Comparative Genomics of Early-Diverging Mushroom-Forming Fungi Provides Insights into the Origins of Lignocellulose Decay Capabilities.</title>
        <authorList>
            <person name="Nagy L.G."/>
            <person name="Riley R."/>
            <person name="Tritt A."/>
            <person name="Adam C."/>
            <person name="Daum C."/>
            <person name="Floudas D."/>
            <person name="Sun H."/>
            <person name="Yadav J.S."/>
            <person name="Pangilinan J."/>
            <person name="Larsson K.H."/>
            <person name="Matsuura K."/>
            <person name="Barry K."/>
            <person name="Labutti K."/>
            <person name="Kuo R."/>
            <person name="Ohm R.A."/>
            <person name="Bhattacharya S.S."/>
            <person name="Shirouzu T."/>
            <person name="Yoshinaga Y."/>
            <person name="Martin F.M."/>
            <person name="Grigoriev I.V."/>
            <person name="Hibbett D.S."/>
        </authorList>
    </citation>
    <scope>NUCLEOTIDE SEQUENCE [LARGE SCALE GENOMIC DNA]</scope>
    <source>
        <strain evidence="3 4">HHB12029</strain>
    </source>
</reference>
<accession>A0A165NCD9</accession>
<evidence type="ECO:0000256" key="1">
    <source>
        <dbReference type="SAM" id="MobiDB-lite"/>
    </source>
</evidence>
<feature type="compositionally biased region" description="Low complexity" evidence="1">
    <location>
        <begin position="349"/>
        <end position="368"/>
    </location>
</feature>
<dbReference type="STRING" id="1314781.A0A165NCD9"/>
<feature type="region of interest" description="Disordered" evidence="1">
    <location>
        <begin position="308"/>
        <end position="368"/>
    </location>
</feature>
<evidence type="ECO:0000313" key="4">
    <source>
        <dbReference type="Proteomes" id="UP000077266"/>
    </source>
</evidence>
<keyword evidence="4" id="KW-1185">Reference proteome</keyword>
<gene>
    <name evidence="3" type="ORF">EXIGLDRAFT_721314</name>
</gene>
<evidence type="ECO:0000313" key="3">
    <source>
        <dbReference type="EMBL" id="KZW00543.1"/>
    </source>
</evidence>
<dbReference type="EMBL" id="KV425900">
    <property type="protein sequence ID" value="KZW00543.1"/>
    <property type="molecule type" value="Genomic_DNA"/>
</dbReference>
<dbReference type="InParanoid" id="A0A165NCD9"/>
<protein>
    <recommendedName>
        <fullName evidence="5">Macrofage activating glyco protein</fullName>
    </recommendedName>
</protein>
<dbReference type="AlphaFoldDB" id="A0A165NCD9"/>
<name>A0A165NCD9_EXIGL</name>
<evidence type="ECO:0000256" key="2">
    <source>
        <dbReference type="SAM" id="SignalP"/>
    </source>
</evidence>
<organism evidence="3 4">
    <name type="scientific">Exidia glandulosa HHB12029</name>
    <dbReference type="NCBI Taxonomy" id="1314781"/>
    <lineage>
        <taxon>Eukaryota</taxon>
        <taxon>Fungi</taxon>
        <taxon>Dikarya</taxon>
        <taxon>Basidiomycota</taxon>
        <taxon>Agaricomycotina</taxon>
        <taxon>Agaricomycetes</taxon>
        <taxon>Auriculariales</taxon>
        <taxon>Exidiaceae</taxon>
        <taxon>Exidia</taxon>
    </lineage>
</organism>
<sequence length="394" mass="40795">MAAHALFALTLLAASAAAQHAPLNTPAADTANPKLAGKRFPFNQIPFKADTSPPNATTLNYRGAQSGYNQCNSTTAGQNSMCQTAMLNSIDDFCLWGPQDPNSPIGNTEGEEVAWCTKPQWGARTIPAGAITGLQFIKTPSYVLVAGHINQQLLNLPANDYGGELDSGGQDLRGNPIGGLVYSTQLSGGKGLPAQSPLWHSFIGGGIFCFKACDMNAANSVGLCYHKLDRLGCAWNIPTAMEPNTFLSCLGDDQQPPGVYTSNGQVLTYTQPPESLGEISTMPYEVSLPATSACTTFKSAEIFAGLPSGAGIPSDPNPATKTSTSTTTTAVVSTPTFSSTGRLPTTRIPTTTSDSDAADATSTDPAGTGAAGRSVELSFFIGAAAVLFAVAARI</sequence>
<dbReference type="OrthoDB" id="2564904at2759"/>
<feature type="chain" id="PRO_5007863138" description="Macrofage activating glyco protein" evidence="2">
    <location>
        <begin position="19"/>
        <end position="394"/>
    </location>
</feature>
<feature type="compositionally biased region" description="Low complexity" evidence="1">
    <location>
        <begin position="318"/>
        <end position="340"/>
    </location>
</feature>
<feature type="signal peptide" evidence="2">
    <location>
        <begin position="1"/>
        <end position="18"/>
    </location>
</feature>
<keyword evidence="2" id="KW-0732">Signal</keyword>